<evidence type="ECO:0000256" key="2">
    <source>
        <dbReference type="ARBA" id="ARBA00023125"/>
    </source>
</evidence>
<evidence type="ECO:0000313" key="5">
    <source>
        <dbReference type="EMBL" id="MBB4005374.1"/>
    </source>
</evidence>
<evidence type="ECO:0000313" key="6">
    <source>
        <dbReference type="Proteomes" id="UP000588647"/>
    </source>
</evidence>
<evidence type="ECO:0000256" key="1">
    <source>
        <dbReference type="ARBA" id="ARBA00023015"/>
    </source>
</evidence>
<evidence type="ECO:0000259" key="4">
    <source>
        <dbReference type="PROSITE" id="PS51118"/>
    </source>
</evidence>
<dbReference type="EMBL" id="JACIEM010000006">
    <property type="protein sequence ID" value="MBB4005374.1"/>
    <property type="molecule type" value="Genomic_DNA"/>
</dbReference>
<name>A0A7W6MRV2_9HYPH</name>
<dbReference type="InterPro" id="IPR036388">
    <property type="entry name" value="WH-like_DNA-bd_sf"/>
</dbReference>
<dbReference type="InterPro" id="IPR036390">
    <property type="entry name" value="WH_DNA-bd_sf"/>
</dbReference>
<evidence type="ECO:0000256" key="3">
    <source>
        <dbReference type="ARBA" id="ARBA00023163"/>
    </source>
</evidence>
<dbReference type="Proteomes" id="UP000588647">
    <property type="component" value="Unassembled WGS sequence"/>
</dbReference>
<dbReference type="PANTHER" id="PTHR33204">
    <property type="entry name" value="TRANSCRIPTIONAL REGULATOR, MARR FAMILY"/>
    <property type="match status" value="1"/>
</dbReference>
<comment type="caution">
    <text evidence="5">The sequence shown here is derived from an EMBL/GenBank/DDBJ whole genome shotgun (WGS) entry which is preliminary data.</text>
</comment>
<keyword evidence="2 5" id="KW-0238">DNA-binding</keyword>
<dbReference type="PANTHER" id="PTHR33204:SF29">
    <property type="entry name" value="TRANSCRIPTIONAL REGULATOR"/>
    <property type="match status" value="1"/>
</dbReference>
<keyword evidence="6" id="KW-1185">Reference proteome</keyword>
<keyword evidence="1" id="KW-0805">Transcription regulation</keyword>
<dbReference type="Pfam" id="PF01638">
    <property type="entry name" value="HxlR"/>
    <property type="match status" value="1"/>
</dbReference>
<dbReference type="SUPFAM" id="SSF46785">
    <property type="entry name" value="Winged helix' DNA-binding domain"/>
    <property type="match status" value="1"/>
</dbReference>
<reference evidence="5 6" key="1">
    <citation type="submission" date="2020-08" db="EMBL/GenBank/DDBJ databases">
        <title>Genomic Encyclopedia of Type Strains, Phase IV (KMG-IV): sequencing the most valuable type-strain genomes for metagenomic binning, comparative biology and taxonomic classification.</title>
        <authorList>
            <person name="Goeker M."/>
        </authorList>
    </citation>
    <scope>NUCLEOTIDE SEQUENCE [LARGE SCALE GENOMIC DNA]</scope>
    <source>
        <strain evidence="5 6">DSM 103570</strain>
    </source>
</reference>
<feature type="domain" description="HTH hxlR-type" evidence="4">
    <location>
        <begin position="11"/>
        <end position="105"/>
    </location>
</feature>
<accession>A0A7W6MRV2</accession>
<dbReference type="Gene3D" id="1.10.10.10">
    <property type="entry name" value="Winged helix-like DNA-binding domain superfamily/Winged helix DNA-binding domain"/>
    <property type="match status" value="1"/>
</dbReference>
<keyword evidence="3" id="KW-0804">Transcription</keyword>
<sequence length="105" mass="11804">MSDQLAGQDQCAERLRAAIRCIDGKWKLPILASLHRNGTLRFSELERAIPGVTQKMLTQHLRELEEDGIVHRIVHSQVPPKVEYLLTGKGLALQPVFASLHDWVG</sequence>
<dbReference type="AlphaFoldDB" id="A0A7W6MRV2"/>
<proteinExistence type="predicted"/>
<protein>
    <submittedName>
        <fullName evidence="5">DNA-binding HxlR family transcriptional regulator</fullName>
    </submittedName>
</protein>
<organism evidence="5 6">
    <name type="scientific">Aurantimonas endophytica</name>
    <dbReference type="NCBI Taxonomy" id="1522175"/>
    <lineage>
        <taxon>Bacteria</taxon>
        <taxon>Pseudomonadati</taxon>
        <taxon>Pseudomonadota</taxon>
        <taxon>Alphaproteobacteria</taxon>
        <taxon>Hyphomicrobiales</taxon>
        <taxon>Aurantimonadaceae</taxon>
        <taxon>Aurantimonas</taxon>
    </lineage>
</organism>
<dbReference type="GO" id="GO:0003677">
    <property type="term" value="F:DNA binding"/>
    <property type="evidence" value="ECO:0007669"/>
    <property type="project" value="UniProtKB-KW"/>
</dbReference>
<dbReference type="RefSeq" id="WP_183210938.1">
    <property type="nucleotide sequence ID" value="NZ_JAAAMM010000006.1"/>
</dbReference>
<dbReference type="PROSITE" id="PS51118">
    <property type="entry name" value="HTH_HXLR"/>
    <property type="match status" value="1"/>
</dbReference>
<gene>
    <name evidence="5" type="ORF">GGR03_004473</name>
</gene>
<dbReference type="InterPro" id="IPR002577">
    <property type="entry name" value="HTH_HxlR"/>
</dbReference>